<dbReference type="Proteomes" id="UP000492821">
    <property type="component" value="Unassembled WGS sequence"/>
</dbReference>
<dbReference type="AlphaFoldDB" id="A0A7E4VM91"/>
<organism evidence="1 2">
    <name type="scientific">Panagrellus redivivus</name>
    <name type="common">Microworm</name>
    <dbReference type="NCBI Taxonomy" id="6233"/>
    <lineage>
        <taxon>Eukaryota</taxon>
        <taxon>Metazoa</taxon>
        <taxon>Ecdysozoa</taxon>
        <taxon>Nematoda</taxon>
        <taxon>Chromadorea</taxon>
        <taxon>Rhabditida</taxon>
        <taxon>Tylenchina</taxon>
        <taxon>Panagrolaimomorpha</taxon>
        <taxon>Panagrolaimoidea</taxon>
        <taxon>Panagrolaimidae</taxon>
        <taxon>Panagrellus</taxon>
    </lineage>
</organism>
<reference evidence="2" key="2">
    <citation type="submission" date="2020-10" db="UniProtKB">
        <authorList>
            <consortium name="WormBaseParasite"/>
        </authorList>
    </citation>
    <scope>IDENTIFICATION</scope>
</reference>
<name>A0A7E4VM91_PANRE</name>
<evidence type="ECO:0000313" key="1">
    <source>
        <dbReference type="Proteomes" id="UP000492821"/>
    </source>
</evidence>
<sequence>MTVADTWMTEILEHDNHSITELHLRITDREQVPALSTNVVAFLKAQKEGFYLRLIIPEEDVPLQLDQGELLIIEVHEVDLLMYLNQKLPQYIHRTRLLVQNRPSTLFVWFF</sequence>
<dbReference type="WBParaSite" id="Pan_g22507.t1">
    <property type="protein sequence ID" value="Pan_g22507.t1"/>
    <property type="gene ID" value="Pan_g22507"/>
</dbReference>
<evidence type="ECO:0000313" key="2">
    <source>
        <dbReference type="WBParaSite" id="Pan_g22507.t1"/>
    </source>
</evidence>
<protein>
    <submittedName>
        <fullName evidence="2">Type VII secretion protein</fullName>
    </submittedName>
</protein>
<proteinExistence type="predicted"/>
<accession>A0A7E4VM91</accession>
<reference evidence="1" key="1">
    <citation type="journal article" date="2013" name="Genetics">
        <title>The draft genome and transcriptome of Panagrellus redivivus are shaped by the harsh demands of a free-living lifestyle.</title>
        <authorList>
            <person name="Srinivasan J."/>
            <person name="Dillman A.R."/>
            <person name="Macchietto M.G."/>
            <person name="Heikkinen L."/>
            <person name="Lakso M."/>
            <person name="Fracchia K.M."/>
            <person name="Antoshechkin I."/>
            <person name="Mortazavi A."/>
            <person name="Wong G."/>
            <person name="Sternberg P.W."/>
        </authorList>
    </citation>
    <scope>NUCLEOTIDE SEQUENCE [LARGE SCALE GENOMIC DNA]</scope>
    <source>
        <strain evidence="1">MT8872</strain>
    </source>
</reference>
<keyword evidence="1" id="KW-1185">Reference proteome</keyword>